<dbReference type="PANTHER" id="PTHR15343:SF0">
    <property type="entry name" value="T-CELL ANTIGEN CD7"/>
    <property type="match status" value="1"/>
</dbReference>
<dbReference type="GO" id="GO:0002250">
    <property type="term" value="P:adaptive immune response"/>
    <property type="evidence" value="ECO:0007669"/>
    <property type="project" value="InterPro"/>
</dbReference>
<dbReference type="SUPFAM" id="SSF48726">
    <property type="entry name" value="Immunoglobulin"/>
    <property type="match status" value="1"/>
</dbReference>
<dbReference type="OMA" id="TIKPTHE"/>
<dbReference type="AlphaFoldDB" id="A0A9J8AWS6"/>
<dbReference type="InterPro" id="IPR013783">
    <property type="entry name" value="Ig-like_fold"/>
</dbReference>
<feature type="transmembrane region" description="Helical" evidence="1">
    <location>
        <begin position="154"/>
        <end position="178"/>
    </location>
</feature>
<proteinExistence type="predicted"/>
<dbReference type="GO" id="GO:0038023">
    <property type="term" value="F:signaling receptor activity"/>
    <property type="evidence" value="ECO:0007669"/>
    <property type="project" value="InterPro"/>
</dbReference>
<dbReference type="InterPro" id="IPR036179">
    <property type="entry name" value="Ig-like_dom_sf"/>
</dbReference>
<dbReference type="PANTHER" id="PTHR15343">
    <property type="entry name" value="CD7"/>
    <property type="match status" value="1"/>
</dbReference>
<dbReference type="Pfam" id="PF07686">
    <property type="entry name" value="V-set"/>
    <property type="match status" value="1"/>
</dbReference>
<name>A0A9J8AWS6_CYPCA</name>
<protein>
    <recommendedName>
        <fullName evidence="2">Immunoglobulin V-set domain-containing protein</fullName>
    </recommendedName>
</protein>
<keyword evidence="1" id="KW-1133">Transmembrane helix</keyword>
<organism evidence="3 4">
    <name type="scientific">Cyprinus carpio carpio</name>
    <dbReference type="NCBI Taxonomy" id="630221"/>
    <lineage>
        <taxon>Eukaryota</taxon>
        <taxon>Metazoa</taxon>
        <taxon>Chordata</taxon>
        <taxon>Craniata</taxon>
        <taxon>Vertebrata</taxon>
        <taxon>Euteleostomi</taxon>
        <taxon>Actinopterygii</taxon>
        <taxon>Neopterygii</taxon>
        <taxon>Teleostei</taxon>
        <taxon>Ostariophysi</taxon>
        <taxon>Cypriniformes</taxon>
        <taxon>Cyprinidae</taxon>
        <taxon>Cyprininae</taxon>
        <taxon>Cyprinus</taxon>
    </lineage>
</organism>
<sequence length="218" mass="24259">MCVGAGWNKTLQGSGPPGIELDTPDLLCPDEIKYKGDNFTMKCPAPPKETLGVYLYSRRESSRQVFYYFFNTQKLTVHKDFEGRVEVKHDNKILTINIINLQLTDTGAYWCSCNLMIGECTMDDSGVFLLVHEPLISLVPSKSADPKSGGMNDLLIPVMAITGSSVLLLLLLMFGVWLNVCLSIQRSSETYTYATWKVQISNLSVMYCCLLPAICVHA</sequence>
<keyword evidence="4" id="KW-1185">Reference proteome</keyword>
<reference evidence="3" key="2">
    <citation type="submission" date="2025-09" db="UniProtKB">
        <authorList>
            <consortium name="Ensembl"/>
        </authorList>
    </citation>
    <scope>IDENTIFICATION</scope>
</reference>
<feature type="domain" description="Immunoglobulin V-set" evidence="2">
    <location>
        <begin position="35"/>
        <end position="116"/>
    </location>
</feature>
<keyword evidence="1" id="KW-0472">Membrane</keyword>
<dbReference type="InterPro" id="IPR013106">
    <property type="entry name" value="Ig_V-set"/>
</dbReference>
<dbReference type="GeneTree" id="ENSGT01120000273631"/>
<keyword evidence="1" id="KW-0812">Transmembrane</keyword>
<dbReference type="InterPro" id="IPR039090">
    <property type="entry name" value="CD7"/>
</dbReference>
<dbReference type="Gene3D" id="2.60.40.10">
    <property type="entry name" value="Immunoglobulins"/>
    <property type="match status" value="1"/>
</dbReference>
<evidence type="ECO:0000313" key="4">
    <source>
        <dbReference type="Proteomes" id="UP001108240"/>
    </source>
</evidence>
<dbReference type="Ensembl" id="ENSCCRT00000122431.1">
    <property type="protein sequence ID" value="ENSCCRP00000148953.1"/>
    <property type="gene ID" value="ENSCCRG00000055002.1"/>
</dbReference>
<evidence type="ECO:0000259" key="2">
    <source>
        <dbReference type="Pfam" id="PF07686"/>
    </source>
</evidence>
<reference evidence="3" key="1">
    <citation type="submission" date="2025-08" db="UniProtKB">
        <authorList>
            <consortium name="Ensembl"/>
        </authorList>
    </citation>
    <scope>IDENTIFICATION</scope>
</reference>
<evidence type="ECO:0000256" key="1">
    <source>
        <dbReference type="SAM" id="Phobius"/>
    </source>
</evidence>
<evidence type="ECO:0000313" key="3">
    <source>
        <dbReference type="Ensembl" id="ENSCCRP00000148953.1"/>
    </source>
</evidence>
<accession>A0A9J8AWS6</accession>
<dbReference type="GO" id="GO:0016020">
    <property type="term" value="C:membrane"/>
    <property type="evidence" value="ECO:0007669"/>
    <property type="project" value="InterPro"/>
</dbReference>
<dbReference type="Proteomes" id="UP001108240">
    <property type="component" value="Unplaced"/>
</dbReference>